<gene>
    <name evidence="1" type="ORF">ENJ96_04140</name>
</gene>
<reference evidence="1" key="1">
    <citation type="journal article" date="2020" name="mSystems">
        <title>Genome- and Community-Level Interaction Insights into Carbon Utilization and Element Cycling Functions of Hydrothermarchaeota in Hydrothermal Sediment.</title>
        <authorList>
            <person name="Zhou Z."/>
            <person name="Liu Y."/>
            <person name="Xu W."/>
            <person name="Pan J."/>
            <person name="Luo Z.H."/>
            <person name="Li M."/>
        </authorList>
    </citation>
    <scope>NUCLEOTIDE SEQUENCE [LARGE SCALE GENOMIC DNA]</scope>
    <source>
        <strain evidence="1">HyVt-533</strain>
    </source>
</reference>
<sequence>MFNPKITSVLTPRMVPDTIRDLFRPGEVVTARVETLAGKLLTLWGGNERLEALLSDGIPPQLLRPGQKIRLKVVELGPPVVLSLSYEAPKEKDPLQWLPRFLQVLAREIPQKGPLAPGLPGETTESRPRDFFLKGFFLFLESVSNRPERERPSLDKSRETRDLLLKWWQENSLVVPFLFGDKVSWGYLCEEKGPSEARDFSLFILRLFLPRLGFMEAHFGWARDFLEVGLYFVRAETLRLARKELSFLQTALGSLRPKVVVKCEELSVSPGILLAQEV</sequence>
<accession>A0A7V5U2J8</accession>
<dbReference type="Proteomes" id="UP000886101">
    <property type="component" value="Unassembled WGS sequence"/>
</dbReference>
<name>A0A7V5U2J8_9BACT</name>
<organism evidence="1">
    <name type="scientific">Thermodesulfatator atlanticus</name>
    <dbReference type="NCBI Taxonomy" id="501497"/>
    <lineage>
        <taxon>Bacteria</taxon>
        <taxon>Pseudomonadati</taxon>
        <taxon>Thermodesulfobacteriota</taxon>
        <taxon>Thermodesulfobacteria</taxon>
        <taxon>Thermodesulfobacteriales</taxon>
        <taxon>Thermodesulfatatoraceae</taxon>
        <taxon>Thermodesulfatator</taxon>
    </lineage>
</organism>
<comment type="caution">
    <text evidence="1">The sequence shown here is derived from an EMBL/GenBank/DDBJ whole genome shotgun (WGS) entry which is preliminary data.</text>
</comment>
<proteinExistence type="predicted"/>
<dbReference type="AlphaFoldDB" id="A0A7V5U2J8"/>
<protein>
    <submittedName>
        <fullName evidence="1">Uncharacterized protein</fullName>
    </submittedName>
</protein>
<evidence type="ECO:0000313" key="1">
    <source>
        <dbReference type="EMBL" id="HHI97021.1"/>
    </source>
</evidence>
<dbReference type="EMBL" id="DROK01000125">
    <property type="protein sequence ID" value="HHI97021.1"/>
    <property type="molecule type" value="Genomic_DNA"/>
</dbReference>